<dbReference type="Pfam" id="PF02558">
    <property type="entry name" value="ApbA"/>
    <property type="match status" value="1"/>
</dbReference>
<evidence type="ECO:0000313" key="2">
    <source>
        <dbReference type="EMBL" id="MBN7773585.1"/>
    </source>
</evidence>
<dbReference type="RefSeq" id="WP_206582416.1">
    <property type="nucleotide sequence ID" value="NZ_JAFJZZ010000003.1"/>
</dbReference>
<organism evidence="2 3">
    <name type="scientific">Clostridium aminobutyricum</name>
    <dbReference type="NCBI Taxonomy" id="33953"/>
    <lineage>
        <taxon>Bacteria</taxon>
        <taxon>Bacillati</taxon>
        <taxon>Bacillota</taxon>
        <taxon>Clostridia</taxon>
        <taxon>Eubacteriales</taxon>
        <taxon>Clostridiaceae</taxon>
        <taxon>Clostridium</taxon>
    </lineage>
</organism>
<accession>A0A939D9I3</accession>
<dbReference type="EMBL" id="JAFJZZ010000003">
    <property type="protein sequence ID" value="MBN7773585.1"/>
    <property type="molecule type" value="Genomic_DNA"/>
</dbReference>
<dbReference type="AlphaFoldDB" id="A0A939D9I3"/>
<sequence>MKILMFGRGVIATTYAWALEKSGNQVEFYVRPGKSAQYGPFVNLEILDGRMRSKGALIKAKWPITMREELSADHDYDLIIVSVNHNQFSEAATFLSSRIGKATVLIFNNMWDEPQKVVSSLPQEQLVWGFPGGGGGFDANTLKSGFMKTIYMGSVGDSNHTARYQSVRELFHKAGFSVSEPKDFRSWLWFHFVLNAGLAAQTLKVGGYINLLNSSAHIKESILLMREMLPLLKAKGDKPSRSVVFLLNLPAGLTGFVMQKFLGGDNLPNAFMKLLESTGHSSYELTSLYPRDVLTDARRLGVRLPRLAALESVFK</sequence>
<dbReference type="Proteomes" id="UP000664545">
    <property type="component" value="Unassembled WGS sequence"/>
</dbReference>
<gene>
    <name evidence="2" type="ORF">JYB65_09445</name>
</gene>
<comment type="caution">
    <text evidence="2">The sequence shown here is derived from an EMBL/GenBank/DDBJ whole genome shotgun (WGS) entry which is preliminary data.</text>
</comment>
<evidence type="ECO:0000259" key="1">
    <source>
        <dbReference type="Pfam" id="PF02558"/>
    </source>
</evidence>
<protein>
    <submittedName>
        <fullName evidence="2">Ketopantoate reductase</fullName>
    </submittedName>
</protein>
<evidence type="ECO:0000313" key="3">
    <source>
        <dbReference type="Proteomes" id="UP000664545"/>
    </source>
</evidence>
<keyword evidence="3" id="KW-1185">Reference proteome</keyword>
<name>A0A939D9I3_CLOAM</name>
<dbReference type="Gene3D" id="3.40.50.720">
    <property type="entry name" value="NAD(P)-binding Rossmann-like Domain"/>
    <property type="match status" value="1"/>
</dbReference>
<proteinExistence type="predicted"/>
<dbReference type="InterPro" id="IPR013332">
    <property type="entry name" value="KPR_N"/>
</dbReference>
<feature type="domain" description="Ketopantoate reductase N-terminal" evidence="1">
    <location>
        <begin position="3"/>
        <end position="129"/>
    </location>
</feature>
<reference evidence="2" key="1">
    <citation type="submission" date="2021-02" db="EMBL/GenBank/DDBJ databases">
        <title>Abyssanaerobacter marinus gen.nov., sp., nov, anaerobic bacterium isolated from the Onnuri vent field of Indian Ocean and suggestion of Mogibacteriaceae fam. nov., and proposal of reclassification of ambiguous this family's genus member.</title>
        <authorList>
            <person name="Kim Y.J."/>
            <person name="Yang J.-A."/>
        </authorList>
    </citation>
    <scope>NUCLEOTIDE SEQUENCE</scope>
    <source>
        <strain evidence="2">DSM 2634</strain>
    </source>
</reference>